<name>A0AAD5GA15_AMBAR</name>
<reference evidence="2" key="1">
    <citation type="submission" date="2022-06" db="EMBL/GenBank/DDBJ databases">
        <title>Uncovering the hologenomic basis of an extraordinary plant invasion.</title>
        <authorList>
            <person name="Bieker V.C."/>
            <person name="Martin M.D."/>
            <person name="Gilbert T."/>
            <person name="Hodgins K."/>
            <person name="Battlay P."/>
            <person name="Petersen B."/>
            <person name="Wilson J."/>
        </authorList>
    </citation>
    <scope>NUCLEOTIDE SEQUENCE</scope>
    <source>
        <strain evidence="2">AA19_3_7</strain>
        <tissue evidence="2">Leaf</tissue>
    </source>
</reference>
<keyword evidence="3" id="KW-1185">Reference proteome</keyword>
<proteinExistence type="predicted"/>
<evidence type="ECO:0000256" key="1">
    <source>
        <dbReference type="SAM" id="Phobius"/>
    </source>
</evidence>
<sequence length="175" mass="19474">MRMLAMASGRPGLFQQQGEKKEAKVAVVQVASTETTSPHHLLNVDGYGTDNIISIWILNVFTDSFSLFGFLACRLHGRIETSQYWNDDDVILSALYCLSGFVLRLFIAFQNNKVMGLDAAKGTTCLTTESEFRGDLKDVFGCLSILRKQNQLTMIILSLVWQVEGYATPGIQPML</sequence>
<evidence type="ECO:0000313" key="3">
    <source>
        <dbReference type="Proteomes" id="UP001206925"/>
    </source>
</evidence>
<feature type="non-terminal residue" evidence="2">
    <location>
        <position position="1"/>
    </location>
</feature>
<dbReference type="EMBL" id="JAMZMK010009816">
    <property type="protein sequence ID" value="KAI7734142.1"/>
    <property type="molecule type" value="Genomic_DNA"/>
</dbReference>
<dbReference type="AlphaFoldDB" id="A0AAD5GA15"/>
<keyword evidence="1" id="KW-0812">Transmembrane</keyword>
<feature type="transmembrane region" description="Helical" evidence="1">
    <location>
        <begin position="90"/>
        <end position="107"/>
    </location>
</feature>
<keyword evidence="1" id="KW-0472">Membrane</keyword>
<comment type="caution">
    <text evidence="2">The sequence shown here is derived from an EMBL/GenBank/DDBJ whole genome shotgun (WGS) entry which is preliminary data.</text>
</comment>
<evidence type="ECO:0000313" key="2">
    <source>
        <dbReference type="EMBL" id="KAI7734142.1"/>
    </source>
</evidence>
<accession>A0AAD5GA15</accession>
<gene>
    <name evidence="2" type="ORF">M8C21_018449</name>
</gene>
<protein>
    <submittedName>
        <fullName evidence="2">Uncharacterized protein</fullName>
    </submittedName>
</protein>
<feature type="transmembrane region" description="Helical" evidence="1">
    <location>
        <begin position="52"/>
        <end position="70"/>
    </location>
</feature>
<keyword evidence="1" id="KW-1133">Transmembrane helix</keyword>
<dbReference type="Proteomes" id="UP001206925">
    <property type="component" value="Unassembled WGS sequence"/>
</dbReference>
<organism evidence="2 3">
    <name type="scientific">Ambrosia artemisiifolia</name>
    <name type="common">Common ragweed</name>
    <dbReference type="NCBI Taxonomy" id="4212"/>
    <lineage>
        <taxon>Eukaryota</taxon>
        <taxon>Viridiplantae</taxon>
        <taxon>Streptophyta</taxon>
        <taxon>Embryophyta</taxon>
        <taxon>Tracheophyta</taxon>
        <taxon>Spermatophyta</taxon>
        <taxon>Magnoliopsida</taxon>
        <taxon>eudicotyledons</taxon>
        <taxon>Gunneridae</taxon>
        <taxon>Pentapetalae</taxon>
        <taxon>asterids</taxon>
        <taxon>campanulids</taxon>
        <taxon>Asterales</taxon>
        <taxon>Asteraceae</taxon>
        <taxon>Asteroideae</taxon>
        <taxon>Heliantheae alliance</taxon>
        <taxon>Heliantheae</taxon>
        <taxon>Ambrosia</taxon>
    </lineage>
</organism>